<comment type="caution">
    <text evidence="1">The sequence shown here is derived from an EMBL/GenBank/DDBJ whole genome shotgun (WGS) entry which is preliminary data.</text>
</comment>
<dbReference type="Proteomes" id="UP000232062">
    <property type="component" value="Unassembled WGS sequence"/>
</dbReference>
<dbReference type="EMBL" id="PIQI01000009">
    <property type="protein sequence ID" value="PJZ07000.1"/>
    <property type="molecule type" value="Genomic_DNA"/>
</dbReference>
<keyword evidence="1" id="KW-0238">DNA-binding</keyword>
<proteinExistence type="predicted"/>
<keyword evidence="2" id="KW-1185">Reference proteome</keyword>
<dbReference type="InterPro" id="IPR014926">
    <property type="entry name" value="Phage_D3112_Orf24"/>
</dbReference>
<dbReference type="GO" id="GO:0003677">
    <property type="term" value="F:DNA binding"/>
    <property type="evidence" value="ECO:0007669"/>
    <property type="project" value="UniProtKB-KW"/>
</dbReference>
<evidence type="ECO:0000313" key="1">
    <source>
        <dbReference type="EMBL" id="PJZ07000.1"/>
    </source>
</evidence>
<organism evidence="1 2">
    <name type="scientific">Pantoea rodasii</name>
    <dbReference type="NCBI Taxonomy" id="1076549"/>
    <lineage>
        <taxon>Bacteria</taxon>
        <taxon>Pseudomonadati</taxon>
        <taxon>Pseudomonadota</taxon>
        <taxon>Gammaproteobacteria</taxon>
        <taxon>Enterobacterales</taxon>
        <taxon>Erwiniaceae</taxon>
        <taxon>Pantoea</taxon>
    </lineage>
</organism>
<dbReference type="AlphaFoldDB" id="A0A2M9WHF5"/>
<evidence type="ECO:0000313" key="2">
    <source>
        <dbReference type="Proteomes" id="UP000232062"/>
    </source>
</evidence>
<dbReference type="Pfam" id="PF08822">
    <property type="entry name" value="DUF1804"/>
    <property type="match status" value="1"/>
</dbReference>
<dbReference type="OrthoDB" id="5676847at2"/>
<sequence>MAHPRETREALRRAYIFSNHSLELLAAQQGVSFSTAMRWKKVSADEGDSWDTLRTANQLASGAPEDIARAILNGLMGQFQSALEKVSSADDLPARERVQLLSSLSDAYTKAISASKKLLPETDRVATAISIMTALSQFIQTRYPTHLPAFVEIIDAFTPELEKMQGR</sequence>
<protein>
    <submittedName>
        <fullName evidence="1">DNA-binding protein</fullName>
    </submittedName>
</protein>
<accession>A0A2M9WHF5</accession>
<dbReference type="RefSeq" id="WP_100700274.1">
    <property type="nucleotide sequence ID" value="NZ_PIQI01000009.1"/>
</dbReference>
<reference evidence="1 2" key="1">
    <citation type="submission" date="2017-11" db="EMBL/GenBank/DDBJ databases">
        <title>The genome sequence of Pantoea rodasii DSM 26611.</title>
        <authorList>
            <person name="Gao J."/>
            <person name="Mao X."/>
            <person name="Sun J."/>
        </authorList>
    </citation>
    <scope>NUCLEOTIDE SEQUENCE [LARGE SCALE GENOMIC DNA]</scope>
    <source>
        <strain evidence="1 2">DSM 26611</strain>
    </source>
</reference>
<gene>
    <name evidence="1" type="ORF">PRCB_03020</name>
</gene>
<name>A0A2M9WHF5_9GAMM</name>